<dbReference type="GO" id="GO:0015035">
    <property type="term" value="F:protein-disulfide reductase activity"/>
    <property type="evidence" value="ECO:0007669"/>
    <property type="project" value="InterPro"/>
</dbReference>
<evidence type="ECO:0000313" key="3">
    <source>
        <dbReference type="Proteomes" id="UP000230423"/>
    </source>
</evidence>
<proteinExistence type="predicted"/>
<dbReference type="GO" id="GO:0005758">
    <property type="term" value="C:mitochondrial intermembrane space"/>
    <property type="evidence" value="ECO:0007669"/>
    <property type="project" value="TreeGrafter"/>
</dbReference>
<dbReference type="OrthoDB" id="7481291at2759"/>
<dbReference type="Proteomes" id="UP000230423">
    <property type="component" value="Unassembled WGS sequence"/>
</dbReference>
<reference evidence="2" key="1">
    <citation type="submission" date="2015-09" db="EMBL/GenBank/DDBJ databases">
        <title>Draft genome of the parasitic nematode Teladorsagia circumcincta isolate WARC Sus (inbred).</title>
        <authorList>
            <person name="Mitreva M."/>
        </authorList>
    </citation>
    <scope>NUCLEOTIDE SEQUENCE [LARGE SCALE GENOMIC DNA]</scope>
    <source>
        <strain evidence="2">S</strain>
    </source>
</reference>
<evidence type="ECO:0000256" key="1">
    <source>
        <dbReference type="ARBA" id="ARBA00023157"/>
    </source>
</evidence>
<protein>
    <recommendedName>
        <fullName evidence="4">CHCH domain protein</fullName>
    </recommendedName>
</protein>
<dbReference type="Gene3D" id="1.10.287.2900">
    <property type="match status" value="1"/>
</dbReference>
<dbReference type="PANTHER" id="PTHR21622:SF4">
    <property type="entry name" value="CHCH DOMAIN-CONTAINING PROTEIN-RELATED"/>
    <property type="match status" value="1"/>
</dbReference>
<gene>
    <name evidence="2" type="ORF">TELCIR_05021</name>
</gene>
<dbReference type="AlphaFoldDB" id="A0A2G9USA0"/>
<sequence>MEEKHAVHFITKKDLLEPLAADLKHLLEPKKDEQTSFLADGRINEECTCLHSALAHRCGHLMREAVRCFNSSTVTPRGADCEEFFIRQAKCVKKYGGFKD</sequence>
<dbReference type="PANTHER" id="PTHR21622">
    <property type="entry name" value="COILED-COIL-HELIX-COILED-COIL-HELIX DOMAIN CONTAINING 4"/>
    <property type="match status" value="1"/>
</dbReference>
<dbReference type="EMBL" id="KZ345540">
    <property type="protein sequence ID" value="PIO73023.1"/>
    <property type="molecule type" value="Genomic_DNA"/>
</dbReference>
<keyword evidence="3" id="KW-1185">Reference proteome</keyword>
<keyword evidence="1" id="KW-1015">Disulfide bond</keyword>
<organism evidence="2 3">
    <name type="scientific">Teladorsagia circumcincta</name>
    <name type="common">Brown stomach worm</name>
    <name type="synonym">Ostertagia circumcincta</name>
    <dbReference type="NCBI Taxonomy" id="45464"/>
    <lineage>
        <taxon>Eukaryota</taxon>
        <taxon>Metazoa</taxon>
        <taxon>Ecdysozoa</taxon>
        <taxon>Nematoda</taxon>
        <taxon>Chromadorea</taxon>
        <taxon>Rhabditida</taxon>
        <taxon>Rhabditina</taxon>
        <taxon>Rhabditomorpha</taxon>
        <taxon>Strongyloidea</taxon>
        <taxon>Trichostrongylidae</taxon>
        <taxon>Teladorsagia</taxon>
    </lineage>
</organism>
<evidence type="ECO:0008006" key="4">
    <source>
        <dbReference type="Google" id="ProtNLM"/>
    </source>
</evidence>
<evidence type="ECO:0000313" key="2">
    <source>
        <dbReference type="EMBL" id="PIO73023.1"/>
    </source>
</evidence>
<accession>A0A2G9USA0</accession>
<name>A0A2G9USA0_TELCI</name>
<dbReference type="InterPro" id="IPR039289">
    <property type="entry name" value="CHCHD4"/>
</dbReference>
<dbReference type="GO" id="GO:0045041">
    <property type="term" value="P:protein import into mitochondrial intermembrane space"/>
    <property type="evidence" value="ECO:0007669"/>
    <property type="project" value="InterPro"/>
</dbReference>